<evidence type="ECO:0000313" key="13">
    <source>
        <dbReference type="EMBL" id="SZX62145.1"/>
    </source>
</evidence>
<dbReference type="PRINTS" id="PR00304">
    <property type="entry name" value="TCOMPLEXTCP1"/>
</dbReference>
<feature type="region of interest" description="Disordered" evidence="12">
    <location>
        <begin position="549"/>
        <end position="576"/>
    </location>
</feature>
<proteinExistence type="inferred from homology"/>
<dbReference type="SUPFAM" id="SSF48592">
    <property type="entry name" value="GroEL equatorial domain-like"/>
    <property type="match status" value="2"/>
</dbReference>
<reference evidence="13 14" key="1">
    <citation type="submission" date="2016-10" db="EMBL/GenBank/DDBJ databases">
        <authorList>
            <person name="Cai Z."/>
        </authorList>
    </citation>
    <scope>NUCLEOTIDE SEQUENCE [LARGE SCALE GENOMIC DNA]</scope>
</reference>
<dbReference type="Gene3D" id="1.10.560.10">
    <property type="entry name" value="GroEL-like equatorial domain"/>
    <property type="match status" value="2"/>
</dbReference>
<dbReference type="Proteomes" id="UP000256970">
    <property type="component" value="Unassembled WGS sequence"/>
</dbReference>
<evidence type="ECO:0000256" key="3">
    <source>
        <dbReference type="ARBA" id="ARBA00011531"/>
    </source>
</evidence>
<dbReference type="FunFam" id="3.50.7.10:FF:000005">
    <property type="entry name" value="T-complex protein 1 subunit gamma"/>
    <property type="match status" value="1"/>
</dbReference>
<dbReference type="EMBL" id="FNXT01000206">
    <property type="protein sequence ID" value="SZX62145.1"/>
    <property type="molecule type" value="Genomic_DNA"/>
</dbReference>
<keyword evidence="8 10" id="KW-0143">Chaperone</keyword>
<dbReference type="PROSITE" id="PS00995">
    <property type="entry name" value="TCP1_3"/>
    <property type="match status" value="1"/>
</dbReference>
<dbReference type="PROSITE" id="PS00750">
    <property type="entry name" value="TCP1_1"/>
    <property type="match status" value="1"/>
</dbReference>
<accession>A0A383V980</accession>
<dbReference type="SUPFAM" id="SSF54849">
    <property type="entry name" value="GroEL-intermediate domain like"/>
    <property type="match status" value="1"/>
</dbReference>
<dbReference type="InterPro" id="IPR027410">
    <property type="entry name" value="TCP-1-like_intermed_sf"/>
</dbReference>
<dbReference type="SUPFAM" id="SSF52029">
    <property type="entry name" value="GroEL apical domain-like"/>
    <property type="match status" value="1"/>
</dbReference>
<evidence type="ECO:0000256" key="6">
    <source>
        <dbReference type="ARBA" id="ARBA00022741"/>
    </source>
</evidence>
<dbReference type="InterPro" id="IPR017998">
    <property type="entry name" value="Chaperone_TCP-1"/>
</dbReference>
<dbReference type="NCBIfam" id="TIGR02344">
    <property type="entry name" value="chap_CCT_gamma"/>
    <property type="match status" value="1"/>
</dbReference>
<dbReference type="InterPro" id="IPR012719">
    <property type="entry name" value="Chap_CCT_gamma"/>
</dbReference>
<comment type="similarity">
    <text evidence="2 10">Belongs to the TCP-1 chaperonin family.</text>
</comment>
<dbReference type="Gene3D" id="3.50.7.10">
    <property type="entry name" value="GroEL"/>
    <property type="match status" value="1"/>
</dbReference>
<organism evidence="13 14">
    <name type="scientific">Tetradesmus obliquus</name>
    <name type="common">Green alga</name>
    <name type="synonym">Acutodesmus obliquus</name>
    <dbReference type="NCBI Taxonomy" id="3088"/>
    <lineage>
        <taxon>Eukaryota</taxon>
        <taxon>Viridiplantae</taxon>
        <taxon>Chlorophyta</taxon>
        <taxon>core chlorophytes</taxon>
        <taxon>Chlorophyceae</taxon>
        <taxon>CS clade</taxon>
        <taxon>Sphaeropleales</taxon>
        <taxon>Scenedesmaceae</taxon>
        <taxon>Tetradesmus</taxon>
    </lineage>
</organism>
<keyword evidence="6 10" id="KW-0547">Nucleotide-binding</keyword>
<comment type="function">
    <text evidence="9">Molecular chaperone; assists the folding of proteins upon ATP hydrolysis. Known to play a role, in vitro, in the folding of actin and tubulin.</text>
</comment>
<keyword evidence="7 10" id="KW-0067">ATP-binding</keyword>
<dbReference type="InterPro" id="IPR002194">
    <property type="entry name" value="Chaperonin_TCP-1_CS"/>
</dbReference>
<dbReference type="PROSITE" id="PS00751">
    <property type="entry name" value="TCP1_2"/>
    <property type="match status" value="1"/>
</dbReference>
<dbReference type="CDD" id="cd03337">
    <property type="entry name" value="TCP1_gamma"/>
    <property type="match status" value="1"/>
</dbReference>
<evidence type="ECO:0000256" key="8">
    <source>
        <dbReference type="ARBA" id="ARBA00023186"/>
    </source>
</evidence>
<evidence type="ECO:0000256" key="5">
    <source>
        <dbReference type="ARBA" id="ARBA00022490"/>
    </source>
</evidence>
<dbReference type="GO" id="GO:0140662">
    <property type="term" value="F:ATP-dependent protein folding chaperone"/>
    <property type="evidence" value="ECO:0007669"/>
    <property type="project" value="InterPro"/>
</dbReference>
<sequence>MQVPVTVLNANTKREQGRKAQVGNIAAAKAVSDIIRTTLGPRSMLKMLLDPNGGIVLTNDGHAILREIDVSHPAAKSMIQLSRTQDEEVGDGTTSVIILAGELLQEVGDGTTSVIILAGELLQSAEPLLERHMHPTVLVRGYTRALEDAIKVAESMSFSIDTNDRSAMLQVVQSCIGTKYTSRFGSLMAELALDAVQTVARDVGGGQREVDVKNYAKIEKIPGGTIEDCKVLRGVMFNKDVVVPGRMRRRIANPRILLLDCPLEYKKGESQTAVELMKEEDWAALLKAEEEWVAGACAQIVALKPDLVVTEKGLSDLAAHFLTKAGISAIRRLRKTDNNRIARATGATICHRIEEVRESDIGTRAGLFEVVKIADEFFTFIVDCKDPKACTIVLRGASKDVLNEVERNLHDAMGVARNIVVDSRLVPGGGAVEMAVSRTLTERSATIEGVEAGPYKAAGQALEVIPRTLAQNCGANVIRTLTKLRAKHAETPVGTACPFGINGETGEIVDMRAAGVWEPLVVKTQTIKTSVEAANMLLRIDDIVSGISKSRAAGGGPSGPQVDDHDNVDPEQMLPE</sequence>
<gene>
    <name evidence="13" type="ORF">BQ4739_LOCUS2671</name>
</gene>
<evidence type="ECO:0000256" key="11">
    <source>
        <dbReference type="RuleBase" id="RU004191"/>
    </source>
</evidence>
<comment type="subunit">
    <text evidence="3">Heterooligomeric complex of about 850 to 900 kDa that forms two stacked rings, 12 to 16 nm in diameter.</text>
</comment>
<dbReference type="InterPro" id="IPR027409">
    <property type="entry name" value="GroEL-like_apical_dom_sf"/>
</dbReference>
<dbReference type="GO" id="GO:0005832">
    <property type="term" value="C:chaperonin-containing T-complex"/>
    <property type="evidence" value="ECO:0007669"/>
    <property type="project" value="UniProtKB-ARBA"/>
</dbReference>
<dbReference type="AlphaFoldDB" id="A0A383V980"/>
<dbReference type="GO" id="GO:0051082">
    <property type="term" value="F:unfolded protein binding"/>
    <property type="evidence" value="ECO:0007669"/>
    <property type="project" value="InterPro"/>
</dbReference>
<evidence type="ECO:0000256" key="4">
    <source>
        <dbReference type="ARBA" id="ARBA00017187"/>
    </source>
</evidence>
<protein>
    <recommendedName>
        <fullName evidence="4 11">T-complex protein 1 subunit gamma</fullName>
    </recommendedName>
</protein>
<dbReference type="FunFam" id="1.10.560.10:FF:000073">
    <property type="entry name" value="T-complex protein 1 subunit gamma"/>
    <property type="match status" value="1"/>
</dbReference>
<evidence type="ECO:0000256" key="9">
    <source>
        <dbReference type="ARBA" id="ARBA00024677"/>
    </source>
</evidence>
<dbReference type="FunFam" id="1.10.560.10:FF:000085">
    <property type="entry name" value="T-complex protein 1 subunit gamma"/>
    <property type="match status" value="1"/>
</dbReference>
<evidence type="ECO:0000256" key="12">
    <source>
        <dbReference type="SAM" id="MobiDB-lite"/>
    </source>
</evidence>
<dbReference type="PANTHER" id="PTHR11353">
    <property type="entry name" value="CHAPERONIN"/>
    <property type="match status" value="1"/>
</dbReference>
<dbReference type="GO" id="GO:0016887">
    <property type="term" value="F:ATP hydrolysis activity"/>
    <property type="evidence" value="ECO:0007669"/>
    <property type="project" value="InterPro"/>
</dbReference>
<evidence type="ECO:0000256" key="1">
    <source>
        <dbReference type="ARBA" id="ARBA00004496"/>
    </source>
</evidence>
<dbReference type="Gene3D" id="3.30.260.10">
    <property type="entry name" value="TCP-1-like chaperonin intermediate domain"/>
    <property type="match status" value="1"/>
</dbReference>
<dbReference type="InterPro" id="IPR002423">
    <property type="entry name" value="Cpn60/GroEL/TCP-1"/>
</dbReference>
<dbReference type="GO" id="GO:0005524">
    <property type="term" value="F:ATP binding"/>
    <property type="evidence" value="ECO:0007669"/>
    <property type="project" value="UniProtKB-KW"/>
</dbReference>
<keyword evidence="5" id="KW-0963">Cytoplasm</keyword>
<dbReference type="InterPro" id="IPR027413">
    <property type="entry name" value="GROEL-like_equatorial_sf"/>
</dbReference>
<evidence type="ECO:0000256" key="2">
    <source>
        <dbReference type="ARBA" id="ARBA00008020"/>
    </source>
</evidence>
<evidence type="ECO:0000313" key="14">
    <source>
        <dbReference type="Proteomes" id="UP000256970"/>
    </source>
</evidence>
<evidence type="ECO:0000256" key="10">
    <source>
        <dbReference type="RuleBase" id="RU004187"/>
    </source>
</evidence>
<evidence type="ECO:0000256" key="7">
    <source>
        <dbReference type="ARBA" id="ARBA00022840"/>
    </source>
</evidence>
<dbReference type="Pfam" id="PF00118">
    <property type="entry name" value="Cpn60_TCP1"/>
    <property type="match status" value="1"/>
</dbReference>
<keyword evidence="14" id="KW-1185">Reference proteome</keyword>
<comment type="subcellular location">
    <subcellularLocation>
        <location evidence="1">Cytoplasm</location>
    </subcellularLocation>
</comment>
<name>A0A383V980_TETOB</name>